<evidence type="ECO:0000313" key="2">
    <source>
        <dbReference type="Proteomes" id="UP000184693"/>
    </source>
</evidence>
<accession>A0A1N6K4C0</accession>
<organism evidence="1 2">
    <name type="scientific">Paraburkholderia phenazinium</name>
    <dbReference type="NCBI Taxonomy" id="60549"/>
    <lineage>
        <taxon>Bacteria</taxon>
        <taxon>Pseudomonadati</taxon>
        <taxon>Pseudomonadota</taxon>
        <taxon>Betaproteobacteria</taxon>
        <taxon>Burkholderiales</taxon>
        <taxon>Burkholderiaceae</taxon>
        <taxon>Paraburkholderia</taxon>
    </lineage>
</organism>
<name>A0A1N6K4C0_9BURK</name>
<protein>
    <submittedName>
        <fullName evidence="1">Uncharacterized protein</fullName>
    </submittedName>
</protein>
<dbReference type="EMBL" id="FSRM01000002">
    <property type="protein sequence ID" value="SIO51177.1"/>
    <property type="molecule type" value="Genomic_DNA"/>
</dbReference>
<dbReference type="Proteomes" id="UP000184693">
    <property type="component" value="Unassembled WGS sequence"/>
</dbReference>
<evidence type="ECO:0000313" key="1">
    <source>
        <dbReference type="EMBL" id="SIO51177.1"/>
    </source>
</evidence>
<reference evidence="1 2" key="1">
    <citation type="submission" date="2016-11" db="EMBL/GenBank/DDBJ databases">
        <authorList>
            <person name="Jaros S."/>
            <person name="Januszkiewicz K."/>
            <person name="Wedrychowicz H."/>
        </authorList>
    </citation>
    <scope>NUCLEOTIDE SEQUENCE [LARGE SCALE GENOMIC DNA]</scope>
    <source>
        <strain evidence="1 2">GAS86</strain>
    </source>
</reference>
<dbReference type="AlphaFoldDB" id="A0A1N6K4C0"/>
<proteinExistence type="predicted"/>
<gene>
    <name evidence="1" type="ORF">SAMN05444168_5939</name>
</gene>
<sequence length="59" mass="6467">MSRFGISFQRSRKIDPVRCGCLEDKRADVVRTGLPEQIGAVFAGGLIANVERPCDLFVA</sequence>